<dbReference type="Proteomes" id="UP000266723">
    <property type="component" value="Unassembled WGS sequence"/>
</dbReference>
<proteinExistence type="predicted"/>
<protein>
    <submittedName>
        <fullName evidence="2">Uncharacterized protein</fullName>
    </submittedName>
</protein>
<gene>
    <name evidence="2" type="ORF">DY000_02024783</name>
</gene>
<reference evidence="2 3" key="1">
    <citation type="journal article" date="2020" name="BMC Genomics">
        <title>Intraspecific diversification of the crop wild relative Brassica cretica Lam. using demographic model selection.</title>
        <authorList>
            <person name="Kioukis A."/>
            <person name="Michalopoulou V.A."/>
            <person name="Briers L."/>
            <person name="Pirintsos S."/>
            <person name="Studholme D.J."/>
            <person name="Pavlidis P."/>
            <person name="Sarris P.F."/>
        </authorList>
    </citation>
    <scope>NUCLEOTIDE SEQUENCE [LARGE SCALE GENOMIC DNA]</scope>
    <source>
        <strain evidence="3">cv. PFS-1207/04</strain>
    </source>
</reference>
<comment type="caution">
    <text evidence="2">The sequence shown here is derived from an EMBL/GenBank/DDBJ whole genome shotgun (WGS) entry which is preliminary data.</text>
</comment>
<name>A0ABQ7E731_BRACR</name>
<organism evidence="2 3">
    <name type="scientific">Brassica cretica</name>
    <name type="common">Mustard</name>
    <dbReference type="NCBI Taxonomy" id="69181"/>
    <lineage>
        <taxon>Eukaryota</taxon>
        <taxon>Viridiplantae</taxon>
        <taxon>Streptophyta</taxon>
        <taxon>Embryophyta</taxon>
        <taxon>Tracheophyta</taxon>
        <taxon>Spermatophyta</taxon>
        <taxon>Magnoliopsida</taxon>
        <taxon>eudicotyledons</taxon>
        <taxon>Gunneridae</taxon>
        <taxon>Pentapetalae</taxon>
        <taxon>rosids</taxon>
        <taxon>malvids</taxon>
        <taxon>Brassicales</taxon>
        <taxon>Brassicaceae</taxon>
        <taxon>Brassiceae</taxon>
        <taxon>Brassica</taxon>
    </lineage>
</organism>
<evidence type="ECO:0000256" key="1">
    <source>
        <dbReference type="SAM" id="MobiDB-lite"/>
    </source>
</evidence>
<evidence type="ECO:0000313" key="2">
    <source>
        <dbReference type="EMBL" id="KAF3592240.1"/>
    </source>
</evidence>
<accession>A0ABQ7E731</accession>
<evidence type="ECO:0000313" key="3">
    <source>
        <dbReference type="Proteomes" id="UP000266723"/>
    </source>
</evidence>
<keyword evidence="3" id="KW-1185">Reference proteome</keyword>
<dbReference type="EMBL" id="QGKV02000299">
    <property type="protein sequence ID" value="KAF3592240.1"/>
    <property type="molecule type" value="Genomic_DNA"/>
</dbReference>
<sequence>MEMTTDLDGERRKISAERARRWIRRRETVDLTERETMDLGERDDGFDGEGDYGSRRRGRLWISTEREEGSRR</sequence>
<feature type="region of interest" description="Disordered" evidence="1">
    <location>
        <begin position="39"/>
        <end position="72"/>
    </location>
</feature>